<dbReference type="GO" id="GO:0031410">
    <property type="term" value="C:cytoplasmic vesicle"/>
    <property type="evidence" value="ECO:0007669"/>
    <property type="project" value="TreeGrafter"/>
</dbReference>
<evidence type="ECO:0000313" key="5">
    <source>
        <dbReference type="EMBL" id="KIJ61648.1"/>
    </source>
</evidence>
<dbReference type="SUPFAM" id="SSF50044">
    <property type="entry name" value="SH3-domain"/>
    <property type="match status" value="1"/>
</dbReference>
<evidence type="ECO:0000256" key="1">
    <source>
        <dbReference type="ARBA" id="ARBA00022443"/>
    </source>
</evidence>
<dbReference type="Gene3D" id="2.30.30.40">
    <property type="entry name" value="SH3 Domains"/>
    <property type="match status" value="1"/>
</dbReference>
<dbReference type="GO" id="GO:0006897">
    <property type="term" value="P:endocytosis"/>
    <property type="evidence" value="ECO:0007669"/>
    <property type="project" value="TreeGrafter"/>
</dbReference>
<feature type="non-terminal residue" evidence="5">
    <location>
        <position position="1"/>
    </location>
</feature>
<organism evidence="5 6">
    <name type="scientific">Hydnomerulius pinastri MD-312</name>
    <dbReference type="NCBI Taxonomy" id="994086"/>
    <lineage>
        <taxon>Eukaryota</taxon>
        <taxon>Fungi</taxon>
        <taxon>Dikarya</taxon>
        <taxon>Basidiomycota</taxon>
        <taxon>Agaricomycotina</taxon>
        <taxon>Agaricomycetes</taxon>
        <taxon>Agaricomycetidae</taxon>
        <taxon>Boletales</taxon>
        <taxon>Boletales incertae sedis</taxon>
        <taxon>Leucogyrophana</taxon>
    </lineage>
</organism>
<feature type="region of interest" description="Disordered" evidence="3">
    <location>
        <begin position="1"/>
        <end position="30"/>
    </location>
</feature>
<dbReference type="Proteomes" id="UP000053820">
    <property type="component" value="Unassembled WGS sequence"/>
</dbReference>
<dbReference type="OrthoDB" id="2688620at2759"/>
<feature type="domain" description="SH3" evidence="4">
    <location>
        <begin position="61"/>
        <end position="123"/>
    </location>
</feature>
<dbReference type="HOGENOM" id="CLU_1411925_0_0_1"/>
<dbReference type="PANTHER" id="PTHR45827">
    <property type="entry name" value="SORTING NEXIN"/>
    <property type="match status" value="1"/>
</dbReference>
<name>A0A0C9W515_9AGAM</name>
<accession>A0A0C9W515</accession>
<feature type="region of interest" description="Disordered" evidence="3">
    <location>
        <begin position="43"/>
        <end position="64"/>
    </location>
</feature>
<evidence type="ECO:0000313" key="6">
    <source>
        <dbReference type="Proteomes" id="UP000053820"/>
    </source>
</evidence>
<feature type="region of interest" description="Disordered" evidence="3">
    <location>
        <begin position="127"/>
        <end position="166"/>
    </location>
</feature>
<dbReference type="InterPro" id="IPR001452">
    <property type="entry name" value="SH3_domain"/>
</dbReference>
<dbReference type="GO" id="GO:0005886">
    <property type="term" value="C:plasma membrane"/>
    <property type="evidence" value="ECO:0007669"/>
    <property type="project" value="TreeGrafter"/>
</dbReference>
<proteinExistence type="predicted"/>
<dbReference type="PROSITE" id="PS50002">
    <property type="entry name" value="SH3"/>
    <property type="match status" value="1"/>
</dbReference>
<keyword evidence="6" id="KW-1185">Reference proteome</keyword>
<dbReference type="EMBL" id="KN839861">
    <property type="protein sequence ID" value="KIJ61648.1"/>
    <property type="molecule type" value="Genomic_DNA"/>
</dbReference>
<gene>
    <name evidence="5" type="ORF">HYDPIDRAFT_31246</name>
</gene>
<reference evidence="5 6" key="1">
    <citation type="submission" date="2014-04" db="EMBL/GenBank/DDBJ databases">
        <title>Evolutionary Origins and Diversification of the Mycorrhizal Mutualists.</title>
        <authorList>
            <consortium name="DOE Joint Genome Institute"/>
            <consortium name="Mycorrhizal Genomics Consortium"/>
            <person name="Kohler A."/>
            <person name="Kuo A."/>
            <person name="Nagy L.G."/>
            <person name="Floudas D."/>
            <person name="Copeland A."/>
            <person name="Barry K.W."/>
            <person name="Cichocki N."/>
            <person name="Veneault-Fourrey C."/>
            <person name="LaButti K."/>
            <person name="Lindquist E.A."/>
            <person name="Lipzen A."/>
            <person name="Lundell T."/>
            <person name="Morin E."/>
            <person name="Murat C."/>
            <person name="Riley R."/>
            <person name="Ohm R."/>
            <person name="Sun H."/>
            <person name="Tunlid A."/>
            <person name="Henrissat B."/>
            <person name="Grigoriev I.V."/>
            <person name="Hibbett D.S."/>
            <person name="Martin F."/>
        </authorList>
    </citation>
    <scope>NUCLEOTIDE SEQUENCE [LARGE SCALE GENOMIC DNA]</scope>
    <source>
        <strain evidence="5 6">MD-312</strain>
    </source>
</reference>
<evidence type="ECO:0000256" key="2">
    <source>
        <dbReference type="PROSITE-ProRule" id="PRU00192"/>
    </source>
</evidence>
<protein>
    <recommendedName>
        <fullName evidence="4">SH3 domain-containing protein</fullName>
    </recommendedName>
</protein>
<evidence type="ECO:0000256" key="3">
    <source>
        <dbReference type="SAM" id="MobiDB-lite"/>
    </source>
</evidence>
<dbReference type="GO" id="GO:0097320">
    <property type="term" value="P:plasma membrane tubulation"/>
    <property type="evidence" value="ECO:0007669"/>
    <property type="project" value="TreeGrafter"/>
</dbReference>
<dbReference type="SMART" id="SM00326">
    <property type="entry name" value="SH3"/>
    <property type="match status" value="1"/>
</dbReference>
<dbReference type="AlphaFoldDB" id="A0A0C9W515"/>
<dbReference type="GO" id="GO:0035091">
    <property type="term" value="F:phosphatidylinositol binding"/>
    <property type="evidence" value="ECO:0007669"/>
    <property type="project" value="TreeGrafter"/>
</dbReference>
<dbReference type="InterPro" id="IPR036028">
    <property type="entry name" value="SH3-like_dom_sf"/>
</dbReference>
<dbReference type="GO" id="GO:0016197">
    <property type="term" value="P:endosomal transport"/>
    <property type="evidence" value="ECO:0007669"/>
    <property type="project" value="TreeGrafter"/>
</dbReference>
<evidence type="ECO:0000259" key="4">
    <source>
        <dbReference type="PROSITE" id="PS50002"/>
    </source>
</evidence>
<keyword evidence="1 2" id="KW-0728">SH3 domain</keyword>
<feature type="compositionally biased region" description="Polar residues" evidence="3">
    <location>
        <begin position="1"/>
        <end position="14"/>
    </location>
</feature>
<sequence>MATLPRTTKQTSASIPAFDQRPQSDHGFDVGINSSAAWTEHLDRGSLSDDEPGDNPTLEGQKGLPARALYQFEGKAQFRELTVEGGDEIEVLKEDVGDGWSLVRTSSGEVGLLPATYYTYTWSFLSAPSSNQSTSRTEEVSTDTVTPRASPKGKDDPELPPLIPQNTGEWRNVFPSFRQGLLGGKTLNRFSSF</sequence>
<dbReference type="Pfam" id="PF00018">
    <property type="entry name" value="SH3_1"/>
    <property type="match status" value="1"/>
</dbReference>
<dbReference type="PANTHER" id="PTHR45827:SF1">
    <property type="entry name" value="SORTING NEXIN"/>
    <property type="match status" value="1"/>
</dbReference>